<dbReference type="EMBL" id="NIVC01001484">
    <property type="protein sequence ID" value="PAA67414.1"/>
    <property type="molecule type" value="Genomic_DNA"/>
</dbReference>
<feature type="compositionally biased region" description="Basic and acidic residues" evidence="1">
    <location>
        <begin position="140"/>
        <end position="152"/>
    </location>
</feature>
<feature type="region of interest" description="Disordered" evidence="1">
    <location>
        <begin position="225"/>
        <end position="246"/>
    </location>
</feature>
<feature type="compositionally biased region" description="Basic and acidic residues" evidence="1">
    <location>
        <begin position="100"/>
        <end position="113"/>
    </location>
</feature>
<comment type="caution">
    <text evidence="2">The sequence shown here is derived from an EMBL/GenBank/DDBJ whole genome shotgun (WGS) entry which is preliminary data.</text>
</comment>
<dbReference type="SUPFAM" id="SSF57850">
    <property type="entry name" value="RING/U-box"/>
    <property type="match status" value="1"/>
</dbReference>
<sequence>EEAERLRKEREDTERLRKEREDTERLRKEREEAERLRKEREEAERLRKERKEADRLRQQREEAERWRKEREEAQRLWEREEAERQQRNHSLRNASAAVGRWERAEEERLRQEQAAEAMQNDLQLIRKTRLQRGKQVPLDENPRRYQGDEARQRRADYTTWQMAAVTHASGLQFGADASSLPSRAGSSATVSSWRVEDSEPVDAAEKLLYGIYGPETSVNDLHKVNTSDESDEFDEPKKSSTRVTGRMKAQKAETKLQCAHCGKYRAITGPIEPVGFQCFTCYKRTCKMCGRLWEDVHTGRKCKELDSLPEVAPSPKRCSVSRPGSAQIQLVYCPKCRRNGDTYLQRDSSNVMCRNCGTVLHLPRPY</sequence>
<dbReference type="Proteomes" id="UP000215902">
    <property type="component" value="Unassembled WGS sequence"/>
</dbReference>
<feature type="region of interest" description="Disordered" evidence="1">
    <location>
        <begin position="79"/>
        <end position="152"/>
    </location>
</feature>
<accession>A0A267F2E6</accession>
<dbReference type="CDD" id="cd20335">
    <property type="entry name" value="BRcat_RBR"/>
    <property type="match status" value="1"/>
</dbReference>
<proteinExistence type="predicted"/>
<feature type="region of interest" description="Disordered" evidence="1">
    <location>
        <begin position="1"/>
        <end position="65"/>
    </location>
</feature>
<dbReference type="AlphaFoldDB" id="A0A267F2E6"/>
<organism evidence="2 3">
    <name type="scientific">Macrostomum lignano</name>
    <dbReference type="NCBI Taxonomy" id="282301"/>
    <lineage>
        <taxon>Eukaryota</taxon>
        <taxon>Metazoa</taxon>
        <taxon>Spiralia</taxon>
        <taxon>Lophotrochozoa</taxon>
        <taxon>Platyhelminthes</taxon>
        <taxon>Rhabditophora</taxon>
        <taxon>Macrostomorpha</taxon>
        <taxon>Macrostomida</taxon>
        <taxon>Macrostomidae</taxon>
        <taxon>Macrostomum</taxon>
    </lineage>
</organism>
<dbReference type="STRING" id="282301.A0A267F2E6"/>
<evidence type="ECO:0000313" key="3">
    <source>
        <dbReference type="Proteomes" id="UP000215902"/>
    </source>
</evidence>
<keyword evidence="3" id="KW-1185">Reference proteome</keyword>
<feature type="non-terminal residue" evidence="2">
    <location>
        <position position="1"/>
    </location>
</feature>
<protein>
    <submittedName>
        <fullName evidence="2">Uncharacterized protein</fullName>
    </submittedName>
</protein>
<gene>
    <name evidence="2" type="ORF">BOX15_Mlig002662g1</name>
</gene>
<evidence type="ECO:0000256" key="1">
    <source>
        <dbReference type="SAM" id="MobiDB-lite"/>
    </source>
</evidence>
<evidence type="ECO:0000313" key="2">
    <source>
        <dbReference type="EMBL" id="PAA67414.1"/>
    </source>
</evidence>
<reference evidence="2 3" key="1">
    <citation type="submission" date="2017-06" db="EMBL/GenBank/DDBJ databases">
        <title>A platform for efficient transgenesis in Macrostomum lignano, a flatworm model organism for stem cell research.</title>
        <authorList>
            <person name="Berezikov E."/>
        </authorList>
    </citation>
    <scope>NUCLEOTIDE SEQUENCE [LARGE SCALE GENOMIC DNA]</scope>
    <source>
        <strain evidence="2">DV1</strain>
        <tissue evidence="2">Whole organism</tissue>
    </source>
</reference>
<name>A0A267F2E6_9PLAT</name>